<feature type="binding site" evidence="2">
    <location>
        <position position="92"/>
    </location>
    <ligand>
        <name>Cu cation</name>
        <dbReference type="ChEBI" id="CHEBI:23378"/>
    </ligand>
</feature>
<dbReference type="InterPro" id="IPR003782">
    <property type="entry name" value="SCO1/SenC"/>
</dbReference>
<keyword evidence="2" id="KW-0186">Copper</keyword>
<gene>
    <name evidence="4" type="ORF">SAE01_21270</name>
</gene>
<dbReference type="EMBL" id="BJYT01000007">
    <property type="protein sequence ID" value="GEO09631.1"/>
    <property type="molecule type" value="Genomic_DNA"/>
</dbReference>
<comment type="caution">
    <text evidence="4">The sequence shown here is derived from an EMBL/GenBank/DDBJ whole genome shotgun (WGS) entry which is preliminary data.</text>
</comment>
<feature type="binding site" evidence="2">
    <location>
        <position position="96"/>
    </location>
    <ligand>
        <name>Cu cation</name>
        <dbReference type="ChEBI" id="CHEBI:23378"/>
    </ligand>
</feature>
<evidence type="ECO:0008006" key="6">
    <source>
        <dbReference type="Google" id="ProtNLM"/>
    </source>
</evidence>
<evidence type="ECO:0000313" key="5">
    <source>
        <dbReference type="Proteomes" id="UP000321513"/>
    </source>
</evidence>
<feature type="binding site" evidence="2">
    <location>
        <position position="191"/>
    </location>
    <ligand>
        <name>Cu cation</name>
        <dbReference type="ChEBI" id="CHEBI:23378"/>
    </ligand>
</feature>
<dbReference type="CDD" id="cd02968">
    <property type="entry name" value="SCO"/>
    <property type="match status" value="1"/>
</dbReference>
<feature type="disulfide bond" description="Redox-active" evidence="3">
    <location>
        <begin position="92"/>
        <end position="96"/>
    </location>
</feature>
<dbReference type="Gene3D" id="3.40.30.10">
    <property type="entry name" value="Glutaredoxin"/>
    <property type="match status" value="1"/>
</dbReference>
<dbReference type="Proteomes" id="UP000321513">
    <property type="component" value="Unassembled WGS sequence"/>
</dbReference>
<dbReference type="Pfam" id="PF02630">
    <property type="entry name" value="SCO1-SenC"/>
    <property type="match status" value="1"/>
</dbReference>
<evidence type="ECO:0000313" key="4">
    <source>
        <dbReference type="EMBL" id="GEO09631.1"/>
    </source>
</evidence>
<organism evidence="4 5">
    <name type="scientific">Segetibacter aerophilus</name>
    <dbReference type="NCBI Taxonomy" id="670293"/>
    <lineage>
        <taxon>Bacteria</taxon>
        <taxon>Pseudomonadati</taxon>
        <taxon>Bacteroidota</taxon>
        <taxon>Chitinophagia</taxon>
        <taxon>Chitinophagales</taxon>
        <taxon>Chitinophagaceae</taxon>
        <taxon>Segetibacter</taxon>
    </lineage>
</organism>
<keyword evidence="5" id="KW-1185">Reference proteome</keyword>
<keyword evidence="3" id="KW-1015">Disulfide bond</keyword>
<dbReference type="GO" id="GO:0046872">
    <property type="term" value="F:metal ion binding"/>
    <property type="evidence" value="ECO:0007669"/>
    <property type="project" value="UniProtKB-KW"/>
</dbReference>
<evidence type="ECO:0000256" key="1">
    <source>
        <dbReference type="ARBA" id="ARBA00010996"/>
    </source>
</evidence>
<keyword evidence="2" id="KW-0479">Metal-binding</keyword>
<dbReference type="PANTHER" id="PTHR12151">
    <property type="entry name" value="ELECTRON TRANSPORT PROTIN SCO1/SENC FAMILY MEMBER"/>
    <property type="match status" value="1"/>
</dbReference>
<dbReference type="OrthoDB" id="9811998at2"/>
<dbReference type="RefSeq" id="WP_147203750.1">
    <property type="nucleotide sequence ID" value="NZ_BJYT01000007.1"/>
</dbReference>
<dbReference type="SUPFAM" id="SSF52833">
    <property type="entry name" value="Thioredoxin-like"/>
    <property type="match status" value="1"/>
</dbReference>
<dbReference type="PANTHER" id="PTHR12151:SF25">
    <property type="entry name" value="LINALOOL DEHYDRATASE_ISOMERASE DOMAIN-CONTAINING PROTEIN"/>
    <property type="match status" value="1"/>
</dbReference>
<accession>A0A512BCE3</accession>
<dbReference type="InterPro" id="IPR036249">
    <property type="entry name" value="Thioredoxin-like_sf"/>
</dbReference>
<name>A0A512BCE3_9BACT</name>
<comment type="similarity">
    <text evidence="1">Belongs to the SCO1/2 family.</text>
</comment>
<sequence length="244" mass="27619">MNKKAVFALCIATLIPVVSYVILKQTGEDAVVMPRKFFVDSVVTRTVDGKTTTDTIWHKTGNISLVNQLGDSVSLYDIQNKVIVADFFFTRCPSICPYMTKNMARLQQSFSHNNKNGRKVIDSSIVRFVSFSIDPQRDSVGALRRYADKFGVDHDNWWMLTGNRKTIYDFALNELKLGLVDGEGVDTSFIHSQKFVLLDKDYVVRGYYNGLDTTSLSTLAKDIGLLMLEKDKKKKFNIFEPSSL</sequence>
<reference evidence="4 5" key="1">
    <citation type="submission" date="2019-07" db="EMBL/GenBank/DDBJ databases">
        <title>Whole genome shotgun sequence of Segetibacter aerophilus NBRC 106135.</title>
        <authorList>
            <person name="Hosoyama A."/>
            <person name="Uohara A."/>
            <person name="Ohji S."/>
            <person name="Ichikawa N."/>
        </authorList>
    </citation>
    <scope>NUCLEOTIDE SEQUENCE [LARGE SCALE GENOMIC DNA]</scope>
    <source>
        <strain evidence="4 5">NBRC 106135</strain>
    </source>
</reference>
<dbReference type="AlphaFoldDB" id="A0A512BCE3"/>
<evidence type="ECO:0000256" key="3">
    <source>
        <dbReference type="PIRSR" id="PIRSR603782-2"/>
    </source>
</evidence>
<protein>
    <recommendedName>
        <fullName evidence="6">SCO family protein</fullName>
    </recommendedName>
</protein>
<proteinExistence type="inferred from homology"/>
<evidence type="ECO:0000256" key="2">
    <source>
        <dbReference type="PIRSR" id="PIRSR603782-1"/>
    </source>
</evidence>